<accession>A0A0T5PAG2</accession>
<keyword evidence="3" id="KW-1185">Reference proteome</keyword>
<gene>
    <name evidence="2" type="ORF">XM52_09065</name>
</gene>
<organism evidence="2 3">
    <name type="scientific">Roseovarius indicus</name>
    <dbReference type="NCBI Taxonomy" id="540747"/>
    <lineage>
        <taxon>Bacteria</taxon>
        <taxon>Pseudomonadati</taxon>
        <taxon>Pseudomonadota</taxon>
        <taxon>Alphaproteobacteria</taxon>
        <taxon>Rhodobacterales</taxon>
        <taxon>Roseobacteraceae</taxon>
        <taxon>Roseovarius</taxon>
    </lineage>
</organism>
<evidence type="ECO:0000256" key="1">
    <source>
        <dbReference type="SAM" id="MobiDB-lite"/>
    </source>
</evidence>
<dbReference type="Proteomes" id="UP000051401">
    <property type="component" value="Unassembled WGS sequence"/>
</dbReference>
<dbReference type="EMBL" id="LAXI01000004">
    <property type="protein sequence ID" value="KRS18281.1"/>
    <property type="molecule type" value="Genomic_DNA"/>
</dbReference>
<reference evidence="2 3" key="1">
    <citation type="submission" date="2015-04" db="EMBL/GenBank/DDBJ databases">
        <title>The draft genome sequence of Roseovarius indicus B108T.</title>
        <authorList>
            <person name="Li G."/>
            <person name="Lai Q."/>
            <person name="Shao Z."/>
            <person name="Yan P."/>
        </authorList>
    </citation>
    <scope>NUCLEOTIDE SEQUENCE [LARGE SCALE GENOMIC DNA]</scope>
    <source>
        <strain evidence="2 3">B108</strain>
    </source>
</reference>
<feature type="region of interest" description="Disordered" evidence="1">
    <location>
        <begin position="45"/>
        <end position="70"/>
    </location>
</feature>
<comment type="caution">
    <text evidence="2">The sequence shown here is derived from an EMBL/GenBank/DDBJ whole genome shotgun (WGS) entry which is preliminary data.</text>
</comment>
<feature type="compositionally biased region" description="Basic and acidic residues" evidence="1">
    <location>
        <begin position="45"/>
        <end position="62"/>
    </location>
</feature>
<dbReference type="PATRIC" id="fig|540747.5.peg.4606"/>
<sequence length="70" mass="7660">MPHRATVTFHTHAKTKASLKERPLGNETLVHCPAEEEAVIASVKRGQEDARAGRVHNTDAARRRVPPSAP</sequence>
<proteinExistence type="predicted"/>
<dbReference type="AlphaFoldDB" id="A0A0T5PAG2"/>
<protein>
    <submittedName>
        <fullName evidence="2">Uncharacterized protein</fullName>
    </submittedName>
</protein>
<dbReference type="STRING" id="540747.SAMN04488031_101657"/>
<name>A0A0T5PAG2_9RHOB</name>
<evidence type="ECO:0000313" key="2">
    <source>
        <dbReference type="EMBL" id="KRS18281.1"/>
    </source>
</evidence>
<evidence type="ECO:0000313" key="3">
    <source>
        <dbReference type="Proteomes" id="UP000051401"/>
    </source>
</evidence>
<dbReference type="RefSeq" id="WP_057815474.1">
    <property type="nucleotide sequence ID" value="NZ_CP031598.1"/>
</dbReference>